<sequence>MLLTLDEVHEVENISHAPPLPLVLLETADHSAFNDVAVLQSSGAIQDEPPQPPLPHKLPRPPVPLTMPHHHRLQDYSMSGRLGGVGGRGGVEPGSFGYMLEKEMRFDEDFAGGSSSSSHLPLRGIPPMALHHHRDPHLPNSSLLRDAYGQHAKPIFPTPHPHQAPPMSGRPSTLHDKWAAEQRSWIHPETGTALDYGGGLQRPPVDHIGLPMMHPHAHPHHSGIGSRGVMGRPSSQSWAIEMEQRRRVELQSMREREARERGASARERLLGGGDLSLHHQGLSKPNISLLPTAVMRQLHNSNPAHSLTDIASRSSQASSADRMDQDMSGRSAYPHSAAVGYGYPEGLSGGRTEYPYPTAHSRIPQRPQHRGGMGLYAPPPQYLPIPHGLCPFPSRSPLSPLFYLLLPFLFPSSSLSPPPFLCSPSPPSFSLLSL</sequence>
<name>A0AA35RLA5_GEOBA</name>
<proteinExistence type="predicted"/>
<dbReference type="Proteomes" id="UP001174909">
    <property type="component" value="Unassembled WGS sequence"/>
</dbReference>
<comment type="caution">
    <text evidence="2">The sequence shown here is derived from an EMBL/GenBank/DDBJ whole genome shotgun (WGS) entry which is preliminary data.</text>
</comment>
<reference evidence="2" key="1">
    <citation type="submission" date="2023-03" db="EMBL/GenBank/DDBJ databases">
        <authorList>
            <person name="Steffen K."/>
            <person name="Cardenas P."/>
        </authorList>
    </citation>
    <scope>NUCLEOTIDE SEQUENCE</scope>
</reference>
<organism evidence="2 3">
    <name type="scientific">Geodia barretti</name>
    <name type="common">Barrett's horny sponge</name>
    <dbReference type="NCBI Taxonomy" id="519541"/>
    <lineage>
        <taxon>Eukaryota</taxon>
        <taxon>Metazoa</taxon>
        <taxon>Porifera</taxon>
        <taxon>Demospongiae</taxon>
        <taxon>Heteroscleromorpha</taxon>
        <taxon>Tetractinellida</taxon>
        <taxon>Astrophorina</taxon>
        <taxon>Geodiidae</taxon>
        <taxon>Geodia</taxon>
    </lineage>
</organism>
<dbReference type="EMBL" id="CASHTH010001202">
    <property type="protein sequence ID" value="CAI8012646.1"/>
    <property type="molecule type" value="Genomic_DNA"/>
</dbReference>
<keyword evidence="3" id="KW-1185">Reference proteome</keyword>
<feature type="region of interest" description="Disordered" evidence="1">
    <location>
        <begin position="302"/>
        <end position="330"/>
    </location>
</feature>
<dbReference type="AlphaFoldDB" id="A0AA35RLA5"/>
<evidence type="ECO:0000313" key="2">
    <source>
        <dbReference type="EMBL" id="CAI8012646.1"/>
    </source>
</evidence>
<accession>A0AA35RLA5</accession>
<evidence type="ECO:0000256" key="1">
    <source>
        <dbReference type="SAM" id="MobiDB-lite"/>
    </source>
</evidence>
<protein>
    <submittedName>
        <fullName evidence="2">Uncharacterized protein</fullName>
    </submittedName>
</protein>
<evidence type="ECO:0000313" key="3">
    <source>
        <dbReference type="Proteomes" id="UP001174909"/>
    </source>
</evidence>
<gene>
    <name evidence="2" type="ORF">GBAR_LOCUS8099</name>
</gene>
<feature type="compositionally biased region" description="Low complexity" evidence="1">
    <location>
        <begin position="311"/>
        <end position="320"/>
    </location>
</feature>